<dbReference type="KEGG" id="elux:BTN50_1470"/>
<dbReference type="InterPro" id="IPR025668">
    <property type="entry name" value="Tnp_DDE_dom"/>
</dbReference>
<dbReference type="Pfam" id="PF13737">
    <property type="entry name" value="DDE_Tnp_1_5"/>
    <property type="match status" value="1"/>
</dbReference>
<sequence length="68" mass="7744">MFSDLAITTSLIVKQIFSMPSRGLSEFISFILKLTELPLSYPHYSCISKQAKMVNSRSRLRLTEPFSS</sequence>
<accession>A0A291BAD7</accession>
<evidence type="ECO:0000259" key="1">
    <source>
        <dbReference type="Pfam" id="PF13737"/>
    </source>
</evidence>
<gene>
    <name evidence="2" type="ORF">BTN50_1470</name>
</gene>
<dbReference type="AlphaFoldDB" id="A0A291BAD7"/>
<proteinExistence type="predicted"/>
<keyword evidence="3" id="KW-1185">Reference proteome</keyword>
<evidence type="ECO:0000313" key="3">
    <source>
        <dbReference type="Proteomes" id="UP000218160"/>
    </source>
</evidence>
<protein>
    <submittedName>
        <fullName evidence="2">Mobile element protein</fullName>
    </submittedName>
</protein>
<name>A0A291BAD7_9GAMM</name>
<dbReference type="Proteomes" id="UP000218160">
    <property type="component" value="Chromosome 1"/>
</dbReference>
<feature type="domain" description="Transposase DDE" evidence="1">
    <location>
        <begin position="1"/>
        <end position="55"/>
    </location>
</feature>
<evidence type="ECO:0000313" key="2">
    <source>
        <dbReference type="EMBL" id="ATF09944.1"/>
    </source>
</evidence>
<reference evidence="3" key="1">
    <citation type="submission" date="2017-04" db="EMBL/GenBank/DDBJ databases">
        <title>Genome evolution of the luminous symbionts of deep sea anglerfish.</title>
        <authorList>
            <person name="Hendry T.A."/>
        </authorList>
    </citation>
    <scope>NUCLEOTIDE SEQUENCE [LARGE SCALE GENOMIC DNA]</scope>
</reference>
<organism evidence="2 3">
    <name type="scientific">Candidatus Enterovibrio altilux</name>
    <dbReference type="NCBI Taxonomy" id="1927128"/>
    <lineage>
        <taxon>Bacteria</taxon>
        <taxon>Pseudomonadati</taxon>
        <taxon>Pseudomonadota</taxon>
        <taxon>Gammaproteobacteria</taxon>
        <taxon>Vibrionales</taxon>
        <taxon>Vibrionaceae</taxon>
        <taxon>Enterovibrio</taxon>
    </lineage>
</organism>
<dbReference type="EMBL" id="CP020660">
    <property type="protein sequence ID" value="ATF09944.1"/>
    <property type="molecule type" value="Genomic_DNA"/>
</dbReference>